<protein>
    <recommendedName>
        <fullName evidence="3">Secreted protein</fullName>
    </recommendedName>
</protein>
<evidence type="ECO:0000313" key="1">
    <source>
        <dbReference type="EMBL" id="KAL3401682.1"/>
    </source>
</evidence>
<organism evidence="1 2">
    <name type="scientific">Trichogramma kaykai</name>
    <dbReference type="NCBI Taxonomy" id="54128"/>
    <lineage>
        <taxon>Eukaryota</taxon>
        <taxon>Metazoa</taxon>
        <taxon>Ecdysozoa</taxon>
        <taxon>Arthropoda</taxon>
        <taxon>Hexapoda</taxon>
        <taxon>Insecta</taxon>
        <taxon>Pterygota</taxon>
        <taxon>Neoptera</taxon>
        <taxon>Endopterygota</taxon>
        <taxon>Hymenoptera</taxon>
        <taxon>Apocrita</taxon>
        <taxon>Proctotrupomorpha</taxon>
        <taxon>Chalcidoidea</taxon>
        <taxon>Trichogrammatidae</taxon>
        <taxon>Trichogramma</taxon>
    </lineage>
</organism>
<sequence length="76" mass="8489">MRQLGVQGLIFFNLVNLRSCAMPSLDCRIPFFRGAYCVVTHCWHLLLSIFRTRCLMPSCAIMRARGAEALASGALL</sequence>
<proteinExistence type="predicted"/>
<name>A0ABD2XA78_9HYME</name>
<dbReference type="AlphaFoldDB" id="A0ABD2XA78"/>
<reference evidence="1 2" key="1">
    <citation type="journal article" date="2024" name="bioRxiv">
        <title>A reference genome for Trichogramma kaykai: A tiny desert-dwelling parasitoid wasp with competing sex-ratio distorters.</title>
        <authorList>
            <person name="Culotta J."/>
            <person name="Lindsey A.R."/>
        </authorList>
    </citation>
    <scope>NUCLEOTIDE SEQUENCE [LARGE SCALE GENOMIC DNA]</scope>
    <source>
        <strain evidence="1 2">KSX58</strain>
    </source>
</reference>
<gene>
    <name evidence="1" type="ORF">TKK_005051</name>
</gene>
<evidence type="ECO:0008006" key="3">
    <source>
        <dbReference type="Google" id="ProtNLM"/>
    </source>
</evidence>
<dbReference type="EMBL" id="JBJJXI010000043">
    <property type="protein sequence ID" value="KAL3401682.1"/>
    <property type="molecule type" value="Genomic_DNA"/>
</dbReference>
<keyword evidence="2" id="KW-1185">Reference proteome</keyword>
<comment type="caution">
    <text evidence="1">The sequence shown here is derived from an EMBL/GenBank/DDBJ whole genome shotgun (WGS) entry which is preliminary data.</text>
</comment>
<evidence type="ECO:0000313" key="2">
    <source>
        <dbReference type="Proteomes" id="UP001627154"/>
    </source>
</evidence>
<dbReference type="Proteomes" id="UP001627154">
    <property type="component" value="Unassembled WGS sequence"/>
</dbReference>
<accession>A0ABD2XA78</accession>